<dbReference type="GO" id="GO:0006950">
    <property type="term" value="P:response to stress"/>
    <property type="evidence" value="ECO:0007669"/>
    <property type="project" value="UniProtKB-ARBA"/>
</dbReference>
<dbReference type="EMBL" id="MFIX01000200">
    <property type="protein sequence ID" value="OGG01978.1"/>
    <property type="molecule type" value="Genomic_DNA"/>
</dbReference>
<organism evidence="2 3">
    <name type="scientific">Candidatus Glassbacteria bacterium RIFCSPLOWO2_12_FULL_58_11</name>
    <dbReference type="NCBI Taxonomy" id="1817867"/>
    <lineage>
        <taxon>Bacteria</taxon>
        <taxon>Candidatus Glassiibacteriota</taxon>
    </lineage>
</organism>
<dbReference type="FunFam" id="1.10.287.1080:FF:000003">
    <property type="entry name" value="Nucleoside triphosphate pyrophosphohydrolase"/>
    <property type="match status" value="1"/>
</dbReference>
<dbReference type="Gene3D" id="1.10.287.1080">
    <property type="entry name" value="MazG-like"/>
    <property type="match status" value="2"/>
</dbReference>
<gene>
    <name evidence="2" type="ORF">A3F83_08735</name>
</gene>
<dbReference type="InterPro" id="IPR011551">
    <property type="entry name" value="NTP_PyrPHydrolase_MazG"/>
</dbReference>
<dbReference type="GO" id="GO:0046052">
    <property type="term" value="P:UTP catabolic process"/>
    <property type="evidence" value="ECO:0007669"/>
    <property type="project" value="TreeGrafter"/>
</dbReference>
<evidence type="ECO:0000313" key="2">
    <source>
        <dbReference type="EMBL" id="OGG01978.1"/>
    </source>
</evidence>
<comment type="caution">
    <text evidence="2">The sequence shown here is derived from an EMBL/GenBank/DDBJ whole genome shotgun (WGS) entry which is preliminary data.</text>
</comment>
<keyword evidence="2" id="KW-0378">Hydrolase</keyword>
<reference evidence="2 3" key="1">
    <citation type="journal article" date="2016" name="Nat. Commun.">
        <title>Thousands of microbial genomes shed light on interconnected biogeochemical processes in an aquifer system.</title>
        <authorList>
            <person name="Anantharaman K."/>
            <person name="Brown C.T."/>
            <person name="Hug L.A."/>
            <person name="Sharon I."/>
            <person name="Castelle C.J."/>
            <person name="Probst A.J."/>
            <person name="Thomas B.C."/>
            <person name="Singh A."/>
            <person name="Wilkins M.J."/>
            <person name="Karaoz U."/>
            <person name="Brodie E.L."/>
            <person name="Williams K.H."/>
            <person name="Hubbard S.S."/>
            <person name="Banfield J.F."/>
        </authorList>
    </citation>
    <scope>NUCLEOTIDE SEQUENCE [LARGE SCALE GENOMIC DNA]</scope>
</reference>
<dbReference type="GO" id="GO:0006203">
    <property type="term" value="P:dGTP catabolic process"/>
    <property type="evidence" value="ECO:0007669"/>
    <property type="project" value="TreeGrafter"/>
</dbReference>
<dbReference type="GO" id="GO:0046047">
    <property type="term" value="P:TTP catabolic process"/>
    <property type="evidence" value="ECO:0007669"/>
    <property type="project" value="TreeGrafter"/>
</dbReference>
<dbReference type="InterPro" id="IPR004518">
    <property type="entry name" value="MazG-like_dom"/>
</dbReference>
<dbReference type="SUPFAM" id="SSF101386">
    <property type="entry name" value="all-alpha NTP pyrophosphatases"/>
    <property type="match status" value="2"/>
</dbReference>
<dbReference type="STRING" id="1817867.A3F83_08735"/>
<dbReference type="GO" id="GO:0047429">
    <property type="term" value="F:nucleoside triphosphate diphosphatase activity"/>
    <property type="evidence" value="ECO:0007669"/>
    <property type="project" value="InterPro"/>
</dbReference>
<dbReference type="GO" id="GO:0046061">
    <property type="term" value="P:dATP catabolic process"/>
    <property type="evidence" value="ECO:0007669"/>
    <property type="project" value="TreeGrafter"/>
</dbReference>
<dbReference type="PANTHER" id="PTHR30522:SF0">
    <property type="entry name" value="NUCLEOSIDE TRIPHOSPHATE PYROPHOSPHOHYDROLASE"/>
    <property type="match status" value="1"/>
</dbReference>
<dbReference type="AlphaFoldDB" id="A0A1F5YP26"/>
<evidence type="ECO:0000259" key="1">
    <source>
        <dbReference type="Pfam" id="PF03819"/>
    </source>
</evidence>
<protein>
    <submittedName>
        <fullName evidence="2">Nucleoside triphosphate pyrophosphohydrolase</fullName>
    </submittedName>
</protein>
<dbReference type="CDD" id="cd11528">
    <property type="entry name" value="NTP-PPase_MazG_Nterm"/>
    <property type="match status" value="1"/>
</dbReference>
<proteinExistence type="predicted"/>
<feature type="domain" description="NTP pyrophosphohydrolase MazG-like" evidence="1">
    <location>
        <begin position="179"/>
        <end position="239"/>
    </location>
</feature>
<dbReference type="FunFam" id="1.10.287.1080:FF:000001">
    <property type="entry name" value="Nucleoside triphosphate pyrophosphohydrolase"/>
    <property type="match status" value="1"/>
</dbReference>
<dbReference type="Pfam" id="PF03819">
    <property type="entry name" value="MazG"/>
    <property type="match status" value="2"/>
</dbReference>
<dbReference type="InterPro" id="IPR048011">
    <property type="entry name" value="NTP-PPase_MazG-like_C"/>
</dbReference>
<dbReference type="GO" id="GO:0046081">
    <property type="term" value="P:dUTP catabolic process"/>
    <property type="evidence" value="ECO:0007669"/>
    <property type="project" value="TreeGrafter"/>
</dbReference>
<accession>A0A1F5YP26</accession>
<dbReference type="NCBIfam" id="TIGR00444">
    <property type="entry name" value="mazG"/>
    <property type="match status" value="1"/>
</dbReference>
<dbReference type="Proteomes" id="UP000179129">
    <property type="component" value="Unassembled WGS sequence"/>
</dbReference>
<dbReference type="PANTHER" id="PTHR30522">
    <property type="entry name" value="NUCLEOSIDE TRIPHOSPHATE PYROPHOSPHOHYDROLASE"/>
    <property type="match status" value="1"/>
</dbReference>
<dbReference type="CDD" id="cd11529">
    <property type="entry name" value="NTP-PPase_MazG_Cterm"/>
    <property type="match status" value="1"/>
</dbReference>
<name>A0A1F5YP26_9BACT</name>
<dbReference type="NCBIfam" id="NF007113">
    <property type="entry name" value="PRK09562.1"/>
    <property type="match status" value="1"/>
</dbReference>
<evidence type="ECO:0000313" key="3">
    <source>
        <dbReference type="Proteomes" id="UP000179129"/>
    </source>
</evidence>
<dbReference type="InterPro" id="IPR048015">
    <property type="entry name" value="NTP-PPase_MazG-like_N"/>
</dbReference>
<feature type="domain" description="NTP pyrophosphohydrolase MazG-like" evidence="1">
    <location>
        <begin position="37"/>
        <end position="110"/>
    </location>
</feature>
<sequence>MTHDKEKAFSAIDTVEQLTRLVDFLRSGEGCPWDREQSSRSLKPYFQEEFHELLEAIDSGRSAELREELGDVLLHLCFQVSLAREAGQFTLADVVAGVRDKMIRRHPHVFGGVEFASRQDQLFAWEQIKRDEKADNHGSEAADPQASILDGLPESLPPLLKSYRIQGRVSKYHFDWEKPDELFAKIEEELTELRSAMDSGRGEAVEEEIGDLLFTVVNLARLLKVHPQPALEGTNRKFSLRFRKLEQRLRQRGLKLGKLSLEELDQVWAEVKAEEAGKSGPSAPDQPPGS</sequence>
<dbReference type="GO" id="GO:0046076">
    <property type="term" value="P:dTTP catabolic process"/>
    <property type="evidence" value="ECO:0007669"/>
    <property type="project" value="TreeGrafter"/>
</dbReference>